<dbReference type="Proteomes" id="UP000054721">
    <property type="component" value="Unassembled WGS sequence"/>
</dbReference>
<comment type="caution">
    <text evidence="1">The sequence shown here is derived from an EMBL/GenBank/DDBJ whole genome shotgun (WGS) entry which is preliminary data.</text>
</comment>
<accession>A0A0V1KVB5</accession>
<proteinExistence type="predicted"/>
<dbReference type="AlphaFoldDB" id="A0A0V1KVB5"/>
<protein>
    <submittedName>
        <fullName evidence="1">Uncharacterized protein</fullName>
    </submittedName>
</protein>
<name>A0A0V1KVB5_9BILA</name>
<dbReference type="EMBL" id="JYDW01000231">
    <property type="protein sequence ID" value="KRZ51299.1"/>
    <property type="molecule type" value="Genomic_DNA"/>
</dbReference>
<keyword evidence="2" id="KW-1185">Reference proteome</keyword>
<sequence>MTTELKLCFIKLIANLCSEQSNIRRNTPSPVEIHSPPHRLSTTPEDLNYGIYIQSEKIYGLSVLPHPKIMNKHLVQQVEYCKRKKLKAFEKFIQPYSEKLYKKQ</sequence>
<evidence type="ECO:0000313" key="2">
    <source>
        <dbReference type="Proteomes" id="UP000054721"/>
    </source>
</evidence>
<dbReference type="OrthoDB" id="5920115at2759"/>
<organism evidence="1 2">
    <name type="scientific">Trichinella nativa</name>
    <dbReference type="NCBI Taxonomy" id="6335"/>
    <lineage>
        <taxon>Eukaryota</taxon>
        <taxon>Metazoa</taxon>
        <taxon>Ecdysozoa</taxon>
        <taxon>Nematoda</taxon>
        <taxon>Enoplea</taxon>
        <taxon>Dorylaimia</taxon>
        <taxon>Trichinellida</taxon>
        <taxon>Trichinellidae</taxon>
        <taxon>Trichinella</taxon>
    </lineage>
</organism>
<gene>
    <name evidence="1" type="ORF">T02_6029</name>
</gene>
<evidence type="ECO:0000313" key="1">
    <source>
        <dbReference type="EMBL" id="KRZ51299.1"/>
    </source>
</evidence>
<reference evidence="1 2" key="1">
    <citation type="submission" date="2015-05" db="EMBL/GenBank/DDBJ databases">
        <title>Evolution of Trichinella species and genotypes.</title>
        <authorList>
            <person name="Korhonen P.K."/>
            <person name="Edoardo P."/>
            <person name="Giuseppe L.R."/>
            <person name="Gasser R.B."/>
        </authorList>
    </citation>
    <scope>NUCLEOTIDE SEQUENCE [LARGE SCALE GENOMIC DNA]</scope>
    <source>
        <strain evidence="1">ISS10</strain>
    </source>
</reference>